<keyword evidence="3" id="KW-1185">Reference proteome</keyword>
<gene>
    <name evidence="2" type="ORF">Rhow_000085</name>
</gene>
<evidence type="ECO:0000313" key="3">
    <source>
        <dbReference type="Proteomes" id="UP000287519"/>
    </source>
</evidence>
<comment type="caution">
    <text evidence="2">The sequence shown here is derived from an EMBL/GenBank/DDBJ whole genome shotgun (WGS) entry which is preliminary data.</text>
</comment>
<dbReference type="AlphaFoldDB" id="A0A402BXL6"/>
<organism evidence="2 3">
    <name type="scientific">Rhodococcus wratislaviensis</name>
    <name type="common">Tsukamurella wratislaviensis</name>
    <dbReference type="NCBI Taxonomy" id="44752"/>
    <lineage>
        <taxon>Bacteria</taxon>
        <taxon>Bacillati</taxon>
        <taxon>Actinomycetota</taxon>
        <taxon>Actinomycetes</taxon>
        <taxon>Mycobacteriales</taxon>
        <taxon>Nocardiaceae</taxon>
        <taxon>Rhodococcus</taxon>
    </lineage>
</organism>
<dbReference type="Proteomes" id="UP000287519">
    <property type="component" value="Unassembled WGS sequence"/>
</dbReference>
<protein>
    <submittedName>
        <fullName evidence="2">Uncharacterized protein</fullName>
    </submittedName>
</protein>
<evidence type="ECO:0000256" key="1">
    <source>
        <dbReference type="SAM" id="MobiDB-lite"/>
    </source>
</evidence>
<proteinExistence type="predicted"/>
<reference evidence="2 3" key="1">
    <citation type="submission" date="2018-11" db="EMBL/GenBank/DDBJ databases">
        <title>Microbial catabolism of amino acid.</title>
        <authorList>
            <person name="Hibi M."/>
            <person name="Ogawa J."/>
        </authorList>
    </citation>
    <scope>NUCLEOTIDE SEQUENCE [LARGE SCALE GENOMIC DNA]</scope>
    <source>
        <strain evidence="2 3">C31-06</strain>
    </source>
</reference>
<feature type="compositionally biased region" description="Basic and acidic residues" evidence="1">
    <location>
        <begin position="1"/>
        <end position="14"/>
    </location>
</feature>
<dbReference type="EMBL" id="BHYM01000001">
    <property type="protein sequence ID" value="GCE36141.1"/>
    <property type="molecule type" value="Genomic_DNA"/>
</dbReference>
<accession>A0A402BXL6</accession>
<feature type="region of interest" description="Disordered" evidence="1">
    <location>
        <begin position="1"/>
        <end position="37"/>
    </location>
</feature>
<name>A0A402BXL6_RHOWR</name>
<sequence length="37" mass="4001">MQPHRPSESERGHGETILLPDGDPKILSGKRSTSTVS</sequence>
<evidence type="ECO:0000313" key="2">
    <source>
        <dbReference type="EMBL" id="GCE36141.1"/>
    </source>
</evidence>